<dbReference type="InterPro" id="IPR036259">
    <property type="entry name" value="MFS_trans_sf"/>
</dbReference>
<dbReference type="PRINTS" id="PR01036">
    <property type="entry name" value="TCRTETB"/>
</dbReference>
<dbReference type="PANTHER" id="PTHR42718:SF39">
    <property type="entry name" value="ACTINORHODIN TRANSPORTER-RELATED"/>
    <property type="match status" value="1"/>
</dbReference>
<evidence type="ECO:0000313" key="8">
    <source>
        <dbReference type="Proteomes" id="UP001501624"/>
    </source>
</evidence>
<keyword evidence="8" id="KW-1185">Reference proteome</keyword>
<dbReference type="InterPro" id="IPR020846">
    <property type="entry name" value="MFS_dom"/>
</dbReference>
<comment type="caution">
    <text evidence="7">The sequence shown here is derived from an EMBL/GenBank/DDBJ whole genome shotgun (WGS) entry which is preliminary data.</text>
</comment>
<dbReference type="Gene3D" id="1.20.1250.20">
    <property type="entry name" value="MFS general substrate transporter like domains"/>
    <property type="match status" value="1"/>
</dbReference>
<dbReference type="SUPFAM" id="SSF103473">
    <property type="entry name" value="MFS general substrate transporter"/>
    <property type="match status" value="1"/>
</dbReference>
<keyword evidence="3 5" id="KW-1133">Transmembrane helix</keyword>
<reference evidence="8" key="1">
    <citation type="journal article" date="2019" name="Int. J. Syst. Evol. Microbiol.">
        <title>The Global Catalogue of Microorganisms (GCM) 10K type strain sequencing project: providing services to taxonomists for standard genome sequencing and annotation.</title>
        <authorList>
            <consortium name="The Broad Institute Genomics Platform"/>
            <consortium name="The Broad Institute Genome Sequencing Center for Infectious Disease"/>
            <person name="Wu L."/>
            <person name="Ma J."/>
        </authorList>
    </citation>
    <scope>NUCLEOTIDE SEQUENCE [LARGE SCALE GENOMIC DNA]</scope>
    <source>
        <strain evidence="8">JCM 17017</strain>
    </source>
</reference>
<dbReference type="CDD" id="cd17321">
    <property type="entry name" value="MFS_MMR_MDR_like"/>
    <property type="match status" value="1"/>
</dbReference>
<dbReference type="InterPro" id="IPR011701">
    <property type="entry name" value="MFS"/>
</dbReference>
<protein>
    <submittedName>
        <fullName evidence="7">MFS transporter</fullName>
    </submittedName>
</protein>
<dbReference type="RefSeq" id="WP_237339777.1">
    <property type="nucleotide sequence ID" value="NZ_BAABCM010000004.1"/>
</dbReference>
<feature type="transmembrane region" description="Helical" evidence="5">
    <location>
        <begin position="72"/>
        <end position="91"/>
    </location>
</feature>
<feature type="transmembrane region" description="Helical" evidence="5">
    <location>
        <begin position="130"/>
        <end position="152"/>
    </location>
</feature>
<comment type="subcellular location">
    <subcellularLocation>
        <location evidence="1">Cell membrane</location>
        <topology evidence="1">Multi-pass membrane protein</topology>
    </subcellularLocation>
</comment>
<feature type="transmembrane region" description="Helical" evidence="5">
    <location>
        <begin position="217"/>
        <end position="233"/>
    </location>
</feature>
<dbReference type="EMBL" id="BAABCM010000004">
    <property type="protein sequence ID" value="GAA3813763.1"/>
    <property type="molecule type" value="Genomic_DNA"/>
</dbReference>
<feature type="transmembrane region" description="Helical" evidence="5">
    <location>
        <begin position="287"/>
        <end position="311"/>
    </location>
</feature>
<feature type="transmembrane region" description="Helical" evidence="5">
    <location>
        <begin position="188"/>
        <end position="205"/>
    </location>
</feature>
<evidence type="ECO:0000313" key="7">
    <source>
        <dbReference type="EMBL" id="GAA3813763.1"/>
    </source>
</evidence>
<evidence type="ECO:0000256" key="5">
    <source>
        <dbReference type="SAM" id="Phobius"/>
    </source>
</evidence>
<feature type="transmembrane region" description="Helical" evidence="5">
    <location>
        <begin position="377"/>
        <end position="400"/>
    </location>
</feature>
<feature type="transmembrane region" description="Helical" evidence="5">
    <location>
        <begin position="254"/>
        <end position="275"/>
    </location>
</feature>
<evidence type="ECO:0000259" key="6">
    <source>
        <dbReference type="PROSITE" id="PS50850"/>
    </source>
</evidence>
<keyword evidence="2 5" id="KW-0812">Transmembrane</keyword>
<feature type="transmembrane region" description="Helical" evidence="5">
    <location>
        <begin position="342"/>
        <end position="365"/>
    </location>
</feature>
<gene>
    <name evidence="7" type="ORF">GCM10022380_34670</name>
</gene>
<feature type="transmembrane region" description="Helical" evidence="5">
    <location>
        <begin position="43"/>
        <end position="60"/>
    </location>
</feature>
<sequence>MNHRAALTALLTAEAMNLLDSTIVQVAAPAVHASLPGPVADVQWFSAAYTLPFAALLITGGRLGDLAGRRRVFRLGVTAFLLTSLACALAPAANALIVFRAAQGASAAVIIPQTIGLIRTMFTGPALSRALGAIGPVMGLAAVCGPVLGGVLTEAWTWRSAFLVNVPLSVIVLRLARGLPEDRAPGRPRLDVPGTVLAVLGLGLLVHPLTQPSTPDYRLLAAGAVVLVVFVLHQRRGRAPLVERSLFAGRRFPAALVTSALFFTATSGLTLVVVLHEQLDAGAGVRAAGLTLVPWSAGLGVASWVAGSVLVPRFGDRVMPAGLAVFVAGLVTACLVADHAAFLGALGVIGIGAGLFSPAFFTAALRAVRPVEIGSAAGLLNAVQQLGATLGVALLGGVFFGSGALAAYRIGIALAIGAAAGAAVMAGKRRSRFSGEAGYRVS</sequence>
<organism evidence="7 8">
    <name type="scientific">Amycolatopsis tucumanensis</name>
    <dbReference type="NCBI Taxonomy" id="401106"/>
    <lineage>
        <taxon>Bacteria</taxon>
        <taxon>Bacillati</taxon>
        <taxon>Actinomycetota</taxon>
        <taxon>Actinomycetes</taxon>
        <taxon>Pseudonocardiales</taxon>
        <taxon>Pseudonocardiaceae</taxon>
        <taxon>Amycolatopsis</taxon>
    </lineage>
</organism>
<keyword evidence="4 5" id="KW-0472">Membrane</keyword>
<feature type="domain" description="Major facilitator superfamily (MFS) profile" evidence="6">
    <location>
        <begin position="6"/>
        <end position="430"/>
    </location>
</feature>
<evidence type="ECO:0000256" key="1">
    <source>
        <dbReference type="ARBA" id="ARBA00004651"/>
    </source>
</evidence>
<evidence type="ECO:0000256" key="3">
    <source>
        <dbReference type="ARBA" id="ARBA00022989"/>
    </source>
</evidence>
<dbReference type="Pfam" id="PF07690">
    <property type="entry name" value="MFS_1"/>
    <property type="match status" value="1"/>
</dbReference>
<dbReference type="PROSITE" id="PS50850">
    <property type="entry name" value="MFS"/>
    <property type="match status" value="1"/>
</dbReference>
<feature type="transmembrane region" description="Helical" evidence="5">
    <location>
        <begin position="318"/>
        <end position="336"/>
    </location>
</feature>
<dbReference type="Gene3D" id="1.20.1720.10">
    <property type="entry name" value="Multidrug resistance protein D"/>
    <property type="match status" value="1"/>
</dbReference>
<dbReference type="PANTHER" id="PTHR42718">
    <property type="entry name" value="MAJOR FACILITATOR SUPERFAMILY MULTIDRUG TRANSPORTER MFSC"/>
    <property type="match status" value="1"/>
</dbReference>
<name>A0ABP7IAR6_9PSEU</name>
<proteinExistence type="predicted"/>
<dbReference type="Proteomes" id="UP001501624">
    <property type="component" value="Unassembled WGS sequence"/>
</dbReference>
<evidence type="ECO:0000256" key="2">
    <source>
        <dbReference type="ARBA" id="ARBA00022692"/>
    </source>
</evidence>
<evidence type="ECO:0000256" key="4">
    <source>
        <dbReference type="ARBA" id="ARBA00023136"/>
    </source>
</evidence>
<accession>A0ABP7IAR6</accession>
<feature type="transmembrane region" description="Helical" evidence="5">
    <location>
        <begin position="406"/>
        <end position="426"/>
    </location>
</feature>